<dbReference type="RefSeq" id="WP_331263393.1">
    <property type="nucleotide sequence ID" value="NZ_BAAAZA010000019.1"/>
</dbReference>
<keyword evidence="6" id="KW-1185">Reference proteome</keyword>
<dbReference type="InterPro" id="IPR051531">
    <property type="entry name" value="N-acetyltransferase"/>
</dbReference>
<dbReference type="PANTHER" id="PTHR43792">
    <property type="entry name" value="GNAT FAMILY, PUTATIVE (AFU_ORTHOLOGUE AFUA_3G00765)-RELATED-RELATED"/>
    <property type="match status" value="1"/>
</dbReference>
<evidence type="ECO:0000313" key="5">
    <source>
        <dbReference type="EMBL" id="GAA3884221.1"/>
    </source>
</evidence>
<protein>
    <recommendedName>
        <fullName evidence="4">N-acetyltransferase domain-containing protein</fullName>
    </recommendedName>
</protein>
<dbReference type="PANTHER" id="PTHR43792:SF8">
    <property type="entry name" value="[RIBOSOMAL PROTEIN US5]-ALANINE N-ACETYLTRANSFERASE"/>
    <property type="match status" value="1"/>
</dbReference>
<evidence type="ECO:0000259" key="4">
    <source>
        <dbReference type="PROSITE" id="PS51186"/>
    </source>
</evidence>
<dbReference type="SUPFAM" id="SSF55729">
    <property type="entry name" value="Acyl-CoA N-acyltransferases (Nat)"/>
    <property type="match status" value="1"/>
</dbReference>
<proteinExistence type="inferred from homology"/>
<keyword evidence="2" id="KW-0012">Acyltransferase</keyword>
<reference evidence="6" key="1">
    <citation type="journal article" date="2019" name="Int. J. Syst. Evol. Microbiol.">
        <title>The Global Catalogue of Microorganisms (GCM) 10K type strain sequencing project: providing services to taxonomists for standard genome sequencing and annotation.</title>
        <authorList>
            <consortium name="The Broad Institute Genomics Platform"/>
            <consortium name="The Broad Institute Genome Sequencing Center for Infectious Disease"/>
            <person name="Wu L."/>
            <person name="Ma J."/>
        </authorList>
    </citation>
    <scope>NUCLEOTIDE SEQUENCE [LARGE SCALE GENOMIC DNA]</scope>
    <source>
        <strain evidence="6">JCM 16578</strain>
    </source>
</reference>
<evidence type="ECO:0000313" key="6">
    <source>
        <dbReference type="Proteomes" id="UP001501563"/>
    </source>
</evidence>
<evidence type="ECO:0000256" key="1">
    <source>
        <dbReference type="ARBA" id="ARBA00022679"/>
    </source>
</evidence>
<comment type="similarity">
    <text evidence="3">Belongs to the acetyltransferase family. RimJ subfamily.</text>
</comment>
<dbReference type="EMBL" id="BAAAZA010000019">
    <property type="protein sequence ID" value="GAA3884221.1"/>
    <property type="molecule type" value="Genomic_DNA"/>
</dbReference>
<dbReference type="Gene3D" id="3.40.630.30">
    <property type="match status" value="1"/>
</dbReference>
<dbReference type="PROSITE" id="PS51186">
    <property type="entry name" value="GNAT"/>
    <property type="match status" value="1"/>
</dbReference>
<feature type="domain" description="N-acetyltransferase" evidence="4">
    <location>
        <begin position="16"/>
        <end position="163"/>
    </location>
</feature>
<organism evidence="5 6">
    <name type="scientific">Streptomyces lannensis</name>
    <dbReference type="NCBI Taxonomy" id="766498"/>
    <lineage>
        <taxon>Bacteria</taxon>
        <taxon>Bacillati</taxon>
        <taxon>Actinomycetota</taxon>
        <taxon>Actinomycetes</taxon>
        <taxon>Kitasatosporales</taxon>
        <taxon>Streptomycetaceae</taxon>
        <taxon>Streptomyces</taxon>
    </lineage>
</organism>
<evidence type="ECO:0000256" key="3">
    <source>
        <dbReference type="ARBA" id="ARBA00038502"/>
    </source>
</evidence>
<dbReference type="InterPro" id="IPR000182">
    <property type="entry name" value="GNAT_dom"/>
</dbReference>
<comment type="caution">
    <text evidence="5">The sequence shown here is derived from an EMBL/GenBank/DDBJ whole genome shotgun (WGS) entry which is preliminary data.</text>
</comment>
<dbReference type="InterPro" id="IPR016181">
    <property type="entry name" value="Acyl_CoA_acyltransferase"/>
</dbReference>
<keyword evidence="1" id="KW-0808">Transferase</keyword>
<sequence length="166" mass="17874">MPELKLLHADHGPAVLAFELANRAYFAAAVSDRGDAFFDRFRERLSAMLAQQDAGINAFYVLIAEDGSILGRFNLYDVEDGTAELGYRVAQHIAGRGVATATVRELCRLAVARHGLRTLRAAAAHDNDASRKVLAKAGFVPVGPAGPDDLGGKTGTWYRLDLVPQP</sequence>
<name>A0ABP7KPQ6_9ACTN</name>
<dbReference type="Proteomes" id="UP001501563">
    <property type="component" value="Unassembled WGS sequence"/>
</dbReference>
<evidence type="ECO:0000256" key="2">
    <source>
        <dbReference type="ARBA" id="ARBA00023315"/>
    </source>
</evidence>
<accession>A0ABP7KPQ6</accession>
<gene>
    <name evidence="5" type="ORF">GCM10022207_59150</name>
</gene>
<dbReference type="Pfam" id="PF13302">
    <property type="entry name" value="Acetyltransf_3"/>
    <property type="match status" value="1"/>
</dbReference>